<comment type="caution">
    <text evidence="2">The sequence shown here is derived from an EMBL/GenBank/DDBJ whole genome shotgun (WGS) entry which is preliminary data.</text>
</comment>
<proteinExistence type="predicted"/>
<sequence length="425" mass="46180">MDVLAGKPPEPKPKISALAQVETSVCGLVLNTLEDMTTVAQIILQSKIAPDSFKTKEQIFVGLQTGAEIGLKPMQALNSIVVIHGKPTLWGDAALALVKRSGLLHKYTETVVGEGDNMSAGVQSVRDAGEGRECIVTTTFTVADAKTAGLWKKKGPWTTHPKRMLKYKARAFNLRDNFPDVLFGMHLTEEMMGEEPLSAPKSDVLPRDGRRLPVAEASGDKDESPQALSGAGNTAPDKPETETTFVDTTRAPVVEAGDITVTETEIKAEVKKPDPDAEVRAKEANEPQEKPEPESELVTFVCKECGQTFQYGKEEGKGVPCSCGKGLLVEAEKQPEPVEEEKPEPSGNEDKKTPELHEPVSDEDWKAQLYIEVNGMYVTQGGKDFIEFAAFVLCLDDSEIAPSKLTEEQLKQIKAYIETSGVAIN</sequence>
<feature type="compositionally biased region" description="Basic and acidic residues" evidence="1">
    <location>
        <begin position="264"/>
        <end position="293"/>
    </location>
</feature>
<organism evidence="2">
    <name type="scientific">marine sediment metagenome</name>
    <dbReference type="NCBI Taxonomy" id="412755"/>
    <lineage>
        <taxon>unclassified sequences</taxon>
        <taxon>metagenomes</taxon>
        <taxon>ecological metagenomes</taxon>
    </lineage>
</organism>
<dbReference type="AlphaFoldDB" id="A0A0F9NS18"/>
<feature type="region of interest" description="Disordered" evidence="1">
    <location>
        <begin position="215"/>
        <end position="296"/>
    </location>
</feature>
<name>A0A0F9NS18_9ZZZZ</name>
<evidence type="ECO:0000256" key="1">
    <source>
        <dbReference type="SAM" id="MobiDB-lite"/>
    </source>
</evidence>
<dbReference type="EMBL" id="LAZR01007616">
    <property type="protein sequence ID" value="KKM84087.1"/>
    <property type="molecule type" value="Genomic_DNA"/>
</dbReference>
<accession>A0A0F9NS18</accession>
<feature type="region of interest" description="Disordered" evidence="1">
    <location>
        <begin position="331"/>
        <end position="361"/>
    </location>
</feature>
<protein>
    <submittedName>
        <fullName evidence="2">Uncharacterized protein</fullName>
    </submittedName>
</protein>
<reference evidence="2" key="1">
    <citation type="journal article" date="2015" name="Nature">
        <title>Complex archaea that bridge the gap between prokaryotes and eukaryotes.</title>
        <authorList>
            <person name="Spang A."/>
            <person name="Saw J.H."/>
            <person name="Jorgensen S.L."/>
            <person name="Zaremba-Niedzwiedzka K."/>
            <person name="Martijn J."/>
            <person name="Lind A.E."/>
            <person name="van Eijk R."/>
            <person name="Schleper C."/>
            <person name="Guy L."/>
            <person name="Ettema T.J."/>
        </authorList>
    </citation>
    <scope>NUCLEOTIDE SEQUENCE</scope>
</reference>
<feature type="compositionally biased region" description="Basic and acidic residues" evidence="1">
    <location>
        <begin position="348"/>
        <end position="361"/>
    </location>
</feature>
<feature type="compositionally biased region" description="Basic and acidic residues" evidence="1">
    <location>
        <begin position="215"/>
        <end position="224"/>
    </location>
</feature>
<gene>
    <name evidence="2" type="ORF">LCGC14_1302750</name>
</gene>
<evidence type="ECO:0000313" key="2">
    <source>
        <dbReference type="EMBL" id="KKM84087.1"/>
    </source>
</evidence>